<feature type="compositionally biased region" description="Basic and acidic residues" evidence="1">
    <location>
        <begin position="304"/>
        <end position="316"/>
    </location>
</feature>
<comment type="caution">
    <text evidence="3">The sequence shown here is derived from an EMBL/GenBank/DDBJ whole genome shotgun (WGS) entry which is preliminary data.</text>
</comment>
<protein>
    <submittedName>
        <fullName evidence="3">Uncharacterized protein</fullName>
    </submittedName>
</protein>
<feature type="transmembrane region" description="Helical" evidence="2">
    <location>
        <begin position="31"/>
        <end position="58"/>
    </location>
</feature>
<reference evidence="3 4" key="1">
    <citation type="journal article" date="2020" name="ISME J.">
        <title>Uncovering the hidden diversity of litter-decomposition mechanisms in mushroom-forming fungi.</title>
        <authorList>
            <person name="Floudas D."/>
            <person name="Bentzer J."/>
            <person name="Ahren D."/>
            <person name="Johansson T."/>
            <person name="Persson P."/>
            <person name="Tunlid A."/>
        </authorList>
    </citation>
    <scope>NUCLEOTIDE SEQUENCE [LARGE SCALE GENOMIC DNA]</scope>
    <source>
        <strain evidence="3 4">CBS 291.85</strain>
    </source>
</reference>
<name>A0A8H5CQT6_9AGAR</name>
<feature type="transmembrane region" description="Helical" evidence="2">
    <location>
        <begin position="113"/>
        <end position="133"/>
    </location>
</feature>
<evidence type="ECO:0000313" key="3">
    <source>
        <dbReference type="EMBL" id="KAF5346140.1"/>
    </source>
</evidence>
<sequence>MSLFSQVKMRFAETAAGVAAYGLRNSKGRRVLLAVVWFMFINATIVGMVYISFFIMGIDLLQTTKPNPPTTADFDRLYIVLTCFGNINYILGDAIVVWRAWVLYSQNMTVRASLAFCMIGSFVATIIDVVISIREVPRTHEEREGLGTLGFFLPLLATNLVATSLVAYRVWQHRAWWSELASATRISGASMSEKILVIILESGILFIFYWIIAMLSALRVLGILAHELLECILPQLEGIYLTLVILAVTYQQRVANASTISLDIFSAVDMPVSSTRQEHQMVFAAHGKSSHIQEESSVPTVVPEVKRQQRRRDSSSDGRPSFTDI</sequence>
<dbReference type="Proteomes" id="UP000559256">
    <property type="component" value="Unassembled WGS sequence"/>
</dbReference>
<accession>A0A8H5CQT6</accession>
<feature type="transmembrane region" description="Helical" evidence="2">
    <location>
        <begin position="145"/>
        <end position="168"/>
    </location>
</feature>
<dbReference type="AlphaFoldDB" id="A0A8H5CQT6"/>
<dbReference type="EMBL" id="JAACJM010000105">
    <property type="protein sequence ID" value="KAF5346140.1"/>
    <property type="molecule type" value="Genomic_DNA"/>
</dbReference>
<gene>
    <name evidence="3" type="ORF">D9758_009981</name>
</gene>
<dbReference type="OrthoDB" id="3174319at2759"/>
<feature type="transmembrane region" description="Helical" evidence="2">
    <location>
        <begin position="78"/>
        <end position="101"/>
    </location>
</feature>
<organism evidence="3 4">
    <name type="scientific">Tetrapyrgos nigripes</name>
    <dbReference type="NCBI Taxonomy" id="182062"/>
    <lineage>
        <taxon>Eukaryota</taxon>
        <taxon>Fungi</taxon>
        <taxon>Dikarya</taxon>
        <taxon>Basidiomycota</taxon>
        <taxon>Agaricomycotina</taxon>
        <taxon>Agaricomycetes</taxon>
        <taxon>Agaricomycetidae</taxon>
        <taxon>Agaricales</taxon>
        <taxon>Marasmiineae</taxon>
        <taxon>Marasmiaceae</taxon>
        <taxon>Tetrapyrgos</taxon>
    </lineage>
</organism>
<keyword evidence="4" id="KW-1185">Reference proteome</keyword>
<keyword evidence="2" id="KW-1133">Transmembrane helix</keyword>
<evidence type="ECO:0000256" key="1">
    <source>
        <dbReference type="SAM" id="MobiDB-lite"/>
    </source>
</evidence>
<feature type="transmembrane region" description="Helical" evidence="2">
    <location>
        <begin position="232"/>
        <end position="250"/>
    </location>
</feature>
<keyword evidence="2" id="KW-0472">Membrane</keyword>
<evidence type="ECO:0000256" key="2">
    <source>
        <dbReference type="SAM" id="Phobius"/>
    </source>
</evidence>
<evidence type="ECO:0000313" key="4">
    <source>
        <dbReference type="Proteomes" id="UP000559256"/>
    </source>
</evidence>
<proteinExistence type="predicted"/>
<feature type="region of interest" description="Disordered" evidence="1">
    <location>
        <begin position="288"/>
        <end position="325"/>
    </location>
</feature>
<keyword evidence="2" id="KW-0812">Transmembrane</keyword>
<feature type="transmembrane region" description="Helical" evidence="2">
    <location>
        <begin position="195"/>
        <end position="212"/>
    </location>
</feature>